<reference evidence="5 6" key="1">
    <citation type="journal article" date="2013" name="Antonie Van Leeuwenhoek">
        <title>Echinimonas agarilytica gen. nov., sp. nov., a new gammaproteobacterium isolated from the sea urchin Strongylocentrotus intermedius.</title>
        <authorList>
            <person name="Nedashkovskaya O.I."/>
            <person name="Stenkova A.M."/>
            <person name="Zhukova N.V."/>
            <person name="Van Trappen S."/>
            <person name="Lee J.S."/>
            <person name="Kim S.B."/>
        </authorList>
    </citation>
    <scope>NUCLEOTIDE SEQUENCE [LARGE SCALE GENOMIC DNA]</scope>
    <source>
        <strain evidence="5 6">KMM 6351</strain>
    </source>
</reference>
<dbReference type="EC" id="3.4.13.21" evidence="5"/>
<evidence type="ECO:0000313" key="5">
    <source>
        <dbReference type="EMBL" id="MCM2681136.1"/>
    </source>
</evidence>
<dbReference type="InterPro" id="IPR005320">
    <property type="entry name" value="Peptidase_S51"/>
</dbReference>
<dbReference type="PANTHER" id="PTHR20842">
    <property type="entry name" value="PROTEASE S51 ALPHA-ASPARTYL DIPEPTIDASE"/>
    <property type="match status" value="1"/>
</dbReference>
<gene>
    <name evidence="5" type="primary">pepE</name>
    <name evidence="5" type="ORF">NAF29_15910</name>
</gene>
<dbReference type="Pfam" id="PF03575">
    <property type="entry name" value="Peptidase_S51"/>
    <property type="match status" value="1"/>
</dbReference>
<dbReference type="GO" id="GO:0016805">
    <property type="term" value="F:dipeptidase activity"/>
    <property type="evidence" value="ECO:0007669"/>
    <property type="project" value="UniProtKB-KW"/>
</dbReference>
<accession>A0AA41W9C9</accession>
<dbReference type="GO" id="GO:0006508">
    <property type="term" value="P:proteolysis"/>
    <property type="evidence" value="ECO:0007669"/>
    <property type="project" value="UniProtKB-KW"/>
</dbReference>
<evidence type="ECO:0000313" key="6">
    <source>
        <dbReference type="Proteomes" id="UP001165393"/>
    </source>
</evidence>
<dbReference type="NCBIfam" id="NF003642">
    <property type="entry name" value="PRK05282.1"/>
    <property type="match status" value="1"/>
</dbReference>
<dbReference type="PANTHER" id="PTHR20842:SF0">
    <property type="entry name" value="ALPHA-ASPARTYL DIPEPTIDASE"/>
    <property type="match status" value="1"/>
</dbReference>
<dbReference type="CDD" id="cd03146">
    <property type="entry name" value="GAT1_Peptidase_E"/>
    <property type="match status" value="1"/>
</dbReference>
<comment type="caution">
    <text evidence="5">The sequence shown here is derived from an EMBL/GenBank/DDBJ whole genome shotgun (WGS) entry which is preliminary data.</text>
</comment>
<dbReference type="RefSeq" id="WP_251262620.1">
    <property type="nucleotide sequence ID" value="NZ_JAMQGP010000009.1"/>
</dbReference>
<evidence type="ECO:0000256" key="3">
    <source>
        <dbReference type="ARBA" id="ARBA00022801"/>
    </source>
</evidence>
<sequence length="235" mass="26013">MNTQRTLLLSASRTGNSAYLAHALPMIEQLIDADCRKILFVPYAGVTINNREYSHMVQRALSPLGIEVQGIHEFDKPDQAVFDADAIFVGGGNTFRLLERLYALQLLEPIRIRVAEGMPYVGWSAGSNVAGPTICTTNDMPIIQPPSLTSLGLVPFQLNPHYTEWTQSDHNGETRLQRLTEYLALTPSQKVLAMPEGNALRIDGDKAQVIGDPKSFWITAGGIKTEIESYRPFDL</sequence>
<evidence type="ECO:0000256" key="2">
    <source>
        <dbReference type="ARBA" id="ARBA00022670"/>
    </source>
</evidence>
<dbReference type="Proteomes" id="UP001165393">
    <property type="component" value="Unassembled WGS sequence"/>
</dbReference>
<keyword evidence="6" id="KW-1185">Reference proteome</keyword>
<keyword evidence="3 5" id="KW-0378">Hydrolase</keyword>
<dbReference type="InterPro" id="IPR029062">
    <property type="entry name" value="Class_I_gatase-like"/>
</dbReference>
<name>A0AA41W9C9_9GAMM</name>
<dbReference type="GO" id="GO:0008236">
    <property type="term" value="F:serine-type peptidase activity"/>
    <property type="evidence" value="ECO:0007669"/>
    <property type="project" value="UniProtKB-KW"/>
</dbReference>
<keyword evidence="5" id="KW-0224">Dipeptidase</keyword>
<dbReference type="AlphaFoldDB" id="A0AA41W9C9"/>
<keyword evidence="2" id="KW-0645">Protease</keyword>
<dbReference type="Gene3D" id="3.40.50.880">
    <property type="match status" value="1"/>
</dbReference>
<protein>
    <submittedName>
        <fullName evidence="5">Dipeptidase PepE</fullName>
        <ecNumber evidence="5">3.4.13.21</ecNumber>
    </submittedName>
</protein>
<organism evidence="5 6">
    <name type="scientific">Echinimonas agarilytica</name>
    <dbReference type="NCBI Taxonomy" id="1215918"/>
    <lineage>
        <taxon>Bacteria</taxon>
        <taxon>Pseudomonadati</taxon>
        <taxon>Pseudomonadota</taxon>
        <taxon>Gammaproteobacteria</taxon>
        <taxon>Alteromonadales</taxon>
        <taxon>Echinimonadaceae</taxon>
        <taxon>Echinimonas</taxon>
    </lineage>
</organism>
<comment type="similarity">
    <text evidence="1">Belongs to the peptidase S51 family.</text>
</comment>
<evidence type="ECO:0000256" key="4">
    <source>
        <dbReference type="ARBA" id="ARBA00022825"/>
    </source>
</evidence>
<keyword evidence="4" id="KW-0720">Serine protease</keyword>
<evidence type="ECO:0000256" key="1">
    <source>
        <dbReference type="ARBA" id="ARBA00006534"/>
    </source>
</evidence>
<dbReference type="SUPFAM" id="SSF52317">
    <property type="entry name" value="Class I glutamine amidotransferase-like"/>
    <property type="match status" value="1"/>
</dbReference>
<proteinExistence type="inferred from homology"/>
<dbReference type="EMBL" id="JAMQGP010000009">
    <property type="protein sequence ID" value="MCM2681136.1"/>
    <property type="molecule type" value="Genomic_DNA"/>
</dbReference>